<dbReference type="Gene3D" id="3.30.1330.40">
    <property type="entry name" value="RutC-like"/>
    <property type="match status" value="1"/>
</dbReference>
<dbReference type="Pfam" id="PF01042">
    <property type="entry name" value="Ribonuc_L-PSP"/>
    <property type="match status" value="1"/>
</dbReference>
<dbReference type="InterPro" id="IPR006175">
    <property type="entry name" value="YjgF/YER057c/UK114"/>
</dbReference>
<dbReference type="RefSeq" id="WP_309878884.1">
    <property type="nucleotide sequence ID" value="NZ_CP133838.1"/>
</dbReference>
<dbReference type="PANTHER" id="PTHR11803:SF58">
    <property type="entry name" value="PROTEIN HMF1-RELATED"/>
    <property type="match status" value="1"/>
</dbReference>
<name>A0ABY9SGD9_9ENTR</name>
<comment type="similarity">
    <text evidence="1">Belongs to the RutC family.</text>
</comment>
<gene>
    <name evidence="2" type="ORF">RHD99_11355</name>
</gene>
<dbReference type="EMBL" id="CP133838">
    <property type="protein sequence ID" value="WMY76479.1"/>
    <property type="molecule type" value="Genomic_DNA"/>
</dbReference>
<organism evidence="2 3">
    <name type="scientific">Buttiauxella selenatireducens</name>
    <dbReference type="NCBI Taxonomy" id="3073902"/>
    <lineage>
        <taxon>Bacteria</taxon>
        <taxon>Pseudomonadati</taxon>
        <taxon>Pseudomonadota</taxon>
        <taxon>Gammaproteobacteria</taxon>
        <taxon>Enterobacterales</taxon>
        <taxon>Enterobacteriaceae</taxon>
        <taxon>Buttiauxella</taxon>
    </lineage>
</organism>
<dbReference type="EC" id="3.5.-.-" evidence="2"/>
<dbReference type="CDD" id="cd00448">
    <property type="entry name" value="YjgF_YER057c_UK114_family"/>
    <property type="match status" value="1"/>
</dbReference>
<dbReference type="SUPFAM" id="SSF55298">
    <property type="entry name" value="YjgF-like"/>
    <property type="match status" value="1"/>
</dbReference>
<evidence type="ECO:0000256" key="1">
    <source>
        <dbReference type="ARBA" id="ARBA00010552"/>
    </source>
</evidence>
<proteinExistence type="inferred from homology"/>
<keyword evidence="2" id="KW-0378">Hydrolase</keyword>
<evidence type="ECO:0000313" key="2">
    <source>
        <dbReference type="EMBL" id="WMY76479.1"/>
    </source>
</evidence>
<dbReference type="Proteomes" id="UP001246690">
    <property type="component" value="Chromosome"/>
</dbReference>
<accession>A0ABY9SGD9</accession>
<dbReference type="PANTHER" id="PTHR11803">
    <property type="entry name" value="2-IMINOBUTANOATE/2-IMINOPROPANOATE DEAMINASE RIDA"/>
    <property type="match status" value="1"/>
</dbReference>
<dbReference type="InterPro" id="IPR035959">
    <property type="entry name" value="RutC-like_sf"/>
</dbReference>
<protein>
    <submittedName>
        <fullName evidence="2">RidA family protein</fullName>
        <ecNumber evidence="2">3.5.-.-</ecNumber>
    </submittedName>
</protein>
<dbReference type="GO" id="GO:0016787">
    <property type="term" value="F:hydrolase activity"/>
    <property type="evidence" value="ECO:0007669"/>
    <property type="project" value="UniProtKB-KW"/>
</dbReference>
<sequence>MTAEGEPVYGTVTEQTLNIMHAVTKTLNRAGASLNDVVRVQVWLSDMKYFAEFNRAYGSFFHEVYPSRTVTSSTLAFGMDVEIEIQATNPGNK</sequence>
<evidence type="ECO:0000313" key="3">
    <source>
        <dbReference type="Proteomes" id="UP001246690"/>
    </source>
</evidence>
<reference evidence="2 3" key="1">
    <citation type="submission" date="2023-09" db="EMBL/GenBank/DDBJ databases">
        <title>Buttiauxella selenatireducens sp. nov., isolated from the rhizosphere of Cardamine hupingshanesis.</title>
        <authorList>
            <person name="Zhang S."/>
            <person name="Xu Z."/>
            <person name="Wang H."/>
            <person name="Guo Y."/>
        </authorList>
    </citation>
    <scope>NUCLEOTIDE SEQUENCE [LARGE SCALE GENOMIC DNA]</scope>
    <source>
        <strain evidence="2 3">R73</strain>
    </source>
</reference>
<keyword evidence="3" id="KW-1185">Reference proteome</keyword>